<proteinExistence type="inferred from homology"/>
<keyword evidence="4" id="KW-1185">Reference proteome</keyword>
<dbReference type="OMA" id="YPQVIQE"/>
<dbReference type="GO" id="GO:0008104">
    <property type="term" value="P:intracellular protein localization"/>
    <property type="evidence" value="ECO:0000318"/>
    <property type="project" value="GO_Central"/>
</dbReference>
<dbReference type="KEGG" id="dpx:DAPPUDRAFT_112212"/>
<dbReference type="InterPro" id="IPR011989">
    <property type="entry name" value="ARM-like"/>
</dbReference>
<dbReference type="GO" id="GO:0005829">
    <property type="term" value="C:cytosol"/>
    <property type="evidence" value="ECO:0007669"/>
    <property type="project" value="GOC"/>
</dbReference>
<comment type="similarity">
    <text evidence="1">Belongs to the HEATR5 family.</text>
</comment>
<dbReference type="Pfam" id="PF20210">
    <property type="entry name" value="Laa1_Sip1_HTR5"/>
    <property type="match status" value="1"/>
</dbReference>
<dbReference type="PhylomeDB" id="E9HBA8"/>
<dbReference type="Pfam" id="PF25468">
    <property type="entry name" value="HEAT_HEATR5A"/>
    <property type="match status" value="1"/>
</dbReference>
<dbReference type="GO" id="GO:0042147">
    <property type="term" value="P:retrograde transport, endosome to Golgi"/>
    <property type="evidence" value="ECO:0000318"/>
    <property type="project" value="GO_Central"/>
</dbReference>
<organism evidence="3 4">
    <name type="scientific">Daphnia pulex</name>
    <name type="common">Water flea</name>
    <dbReference type="NCBI Taxonomy" id="6669"/>
    <lineage>
        <taxon>Eukaryota</taxon>
        <taxon>Metazoa</taxon>
        <taxon>Ecdysozoa</taxon>
        <taxon>Arthropoda</taxon>
        <taxon>Crustacea</taxon>
        <taxon>Branchiopoda</taxon>
        <taxon>Diplostraca</taxon>
        <taxon>Cladocera</taxon>
        <taxon>Anomopoda</taxon>
        <taxon>Daphniidae</taxon>
        <taxon>Daphnia</taxon>
    </lineage>
</organism>
<dbReference type="GO" id="GO:0006897">
    <property type="term" value="P:endocytosis"/>
    <property type="evidence" value="ECO:0000318"/>
    <property type="project" value="GO_Central"/>
</dbReference>
<dbReference type="InterPro" id="IPR016024">
    <property type="entry name" value="ARM-type_fold"/>
</dbReference>
<evidence type="ECO:0008006" key="5">
    <source>
        <dbReference type="Google" id="ProtNLM"/>
    </source>
</evidence>
<dbReference type="EMBL" id="GL732615">
    <property type="protein sequence ID" value="EFX70983.1"/>
    <property type="molecule type" value="Genomic_DNA"/>
</dbReference>
<dbReference type="OrthoDB" id="192608at2759"/>
<dbReference type="FunFam" id="1.25.10.10:FF:000868">
    <property type="entry name" value="HEAT repeat-containing protein 5A"/>
    <property type="match status" value="1"/>
</dbReference>
<dbReference type="PANTHER" id="PTHR21663:SF0">
    <property type="entry name" value="HEAT REPEAT-CONTAINING PROTEIN 5B"/>
    <property type="match status" value="1"/>
</dbReference>
<dbReference type="GO" id="GO:0030139">
    <property type="term" value="C:endocytic vesicle"/>
    <property type="evidence" value="ECO:0000318"/>
    <property type="project" value="GO_Central"/>
</dbReference>
<dbReference type="InterPro" id="IPR040108">
    <property type="entry name" value="Laa1/Sip1/HEATR5"/>
</dbReference>
<dbReference type="InterPro" id="IPR046837">
    <property type="entry name" value="Laa1/Sip1/HEATR5-like_HEAT"/>
</dbReference>
<dbReference type="FunFam" id="1.25.10.10:FF:000727">
    <property type="entry name" value="Putative HEAT repeat-containing protein 5A"/>
    <property type="match status" value="1"/>
</dbReference>
<dbReference type="SUPFAM" id="SSF48371">
    <property type="entry name" value="ARM repeat"/>
    <property type="match status" value="2"/>
</dbReference>
<feature type="region of interest" description="Disordered" evidence="2">
    <location>
        <begin position="1199"/>
        <end position="1263"/>
    </location>
</feature>
<dbReference type="GO" id="GO:0005794">
    <property type="term" value="C:Golgi apparatus"/>
    <property type="evidence" value="ECO:0000318"/>
    <property type="project" value="GO_Central"/>
</dbReference>
<protein>
    <recommendedName>
        <fullName evidence="5">HEAT repeat-containing protein 5B</fullName>
    </recommendedName>
</protein>
<feature type="compositionally biased region" description="Polar residues" evidence="2">
    <location>
        <begin position="1199"/>
        <end position="1222"/>
    </location>
</feature>
<dbReference type="InParanoid" id="E9HBA8"/>
<evidence type="ECO:0000256" key="1">
    <source>
        <dbReference type="ARBA" id="ARBA00008304"/>
    </source>
</evidence>
<gene>
    <name evidence="3" type="ORF">DAPPUDRAFT_112212</name>
</gene>
<reference evidence="3 4" key="1">
    <citation type="journal article" date="2011" name="Science">
        <title>The ecoresponsive genome of Daphnia pulex.</title>
        <authorList>
            <person name="Colbourne J.K."/>
            <person name="Pfrender M.E."/>
            <person name="Gilbert D."/>
            <person name="Thomas W.K."/>
            <person name="Tucker A."/>
            <person name="Oakley T.H."/>
            <person name="Tokishita S."/>
            <person name="Aerts A."/>
            <person name="Arnold G.J."/>
            <person name="Basu M.K."/>
            <person name="Bauer D.J."/>
            <person name="Caceres C.E."/>
            <person name="Carmel L."/>
            <person name="Casola C."/>
            <person name="Choi J.H."/>
            <person name="Detter J.C."/>
            <person name="Dong Q."/>
            <person name="Dusheyko S."/>
            <person name="Eads B.D."/>
            <person name="Frohlich T."/>
            <person name="Geiler-Samerotte K.A."/>
            <person name="Gerlach D."/>
            <person name="Hatcher P."/>
            <person name="Jogdeo S."/>
            <person name="Krijgsveld J."/>
            <person name="Kriventseva E.V."/>
            <person name="Kultz D."/>
            <person name="Laforsch C."/>
            <person name="Lindquist E."/>
            <person name="Lopez J."/>
            <person name="Manak J.R."/>
            <person name="Muller J."/>
            <person name="Pangilinan J."/>
            <person name="Patwardhan R.P."/>
            <person name="Pitluck S."/>
            <person name="Pritham E.J."/>
            <person name="Rechtsteiner A."/>
            <person name="Rho M."/>
            <person name="Rogozin I.B."/>
            <person name="Sakarya O."/>
            <person name="Salamov A."/>
            <person name="Schaack S."/>
            <person name="Shapiro H."/>
            <person name="Shiga Y."/>
            <person name="Skalitzky C."/>
            <person name="Smith Z."/>
            <person name="Souvorov A."/>
            <person name="Sung W."/>
            <person name="Tang Z."/>
            <person name="Tsuchiya D."/>
            <person name="Tu H."/>
            <person name="Vos H."/>
            <person name="Wang M."/>
            <person name="Wolf Y.I."/>
            <person name="Yamagata H."/>
            <person name="Yamada T."/>
            <person name="Ye Y."/>
            <person name="Shaw J.R."/>
            <person name="Andrews J."/>
            <person name="Crease T.J."/>
            <person name="Tang H."/>
            <person name="Lucas S.M."/>
            <person name="Robertson H.M."/>
            <person name="Bork P."/>
            <person name="Koonin E.V."/>
            <person name="Zdobnov E.M."/>
            <person name="Grigoriev I.V."/>
            <person name="Lynch M."/>
            <person name="Boore J.L."/>
        </authorList>
    </citation>
    <scope>NUCLEOTIDE SEQUENCE [LARGE SCALE GENOMIC DNA]</scope>
</reference>
<dbReference type="Gene3D" id="1.25.10.10">
    <property type="entry name" value="Leucine-rich Repeat Variant"/>
    <property type="match status" value="2"/>
</dbReference>
<dbReference type="HOGENOM" id="CLU_000652_0_0_1"/>
<accession>E9HBA8</accession>
<evidence type="ECO:0000256" key="2">
    <source>
        <dbReference type="SAM" id="MobiDB-lite"/>
    </source>
</evidence>
<dbReference type="FunCoup" id="E9HBA8">
    <property type="interactions" value="1845"/>
</dbReference>
<dbReference type="STRING" id="6669.E9HBA8"/>
<dbReference type="eggNOG" id="KOG1822">
    <property type="taxonomic scope" value="Eukaryota"/>
</dbReference>
<feature type="compositionally biased region" description="Acidic residues" evidence="2">
    <location>
        <begin position="1225"/>
        <end position="1237"/>
    </location>
</feature>
<sequence length="2054" mass="221019">MEMSHSLILNEEALAKIPEAKKSLFVYEWLQFLENVLIAAQKNDIKDCQKKIVEQLMAQIHSSPGPPIRQLIGQCLATLFSVGDAFLLFDTINKLNDVLKSRDDSPSFLMTRLASITTLGFLYERLGRMAGRSYDESVQVLLRGLKNSESQTRAESLVTLEKLCCGMGSAASNQHRDIFKTCKLCLSDRNMNVRAAAARCMWEVMKHSSSILQLNEFESIAALSFRALEGSNHEVRCAVALLLGHAAAAALTPPRPGPARTGLSAAANQSAASSAAKVASVEEVLGVISTGFLRGGGGFLKGTGEMIKGPAATSREVRVGVTMSYVVMVQQLGSTWLERHLNTMLQHLLDLAAQPRAAPTHVDAVYSRQCITFVFRSLLGKMLGEKQQTAACKELARIINHQMNSIDPNPENAKDSSTQETIFSQHLLVCALQELGSLVHSLASSASALLADQGAGVIDCAIAVLLHPSQAARLAAAWSLQSMAVAVPSHLTLLIDKCVDALENLRSTPEAVSGYSAALAALIAGVSSSSLGIPHNRGKIVFNTAEELLRSASQNNRLAVQRTQAGWLLIGAVMTLGVSVVSSLVPRMLLLWRNSFPRSAKELESEKARGDAFTWQVALEGRAGALSSICSFLRHCPQLATTEDITKRLMGPLDAAITMLTSIATVVKTYGQPLKAACAMVRLRLYDALSLVPPQYYEASYTQLLRLLVAEFTLAENPANTTTSLLQQQCQPDGSAVLLHPDLQDSDYNLLQQQLLPNSAAGSGALEHDPCSLYALVTDRSQNVGNVPGPLPLGVAVIDASITLFGHVFPRVLHKHRLQLLIHFEDSIKQAKTRQAVQTNIFAGLLAALRNVAETKVGLGPNAEELRKGLSSLIQAGLVNPTCPALRCAAAEAVGRLAQIGLDQRFTSEAIQTSFDKLKNSRDAASRTGHSLALGCLHRYGGGLGLASSQQLSSSISILTALSQDTSSAMVQQWALHALASIGEASGPVFRPFADSCSNMALQLLMTVPSTNVEVLRAVGRCCAALVTAFGPELQGNTSNIIAARSSLLSACALLQQHSSPVVQSEAIFCLQQMHMFAPRHVNLSKLVPLLCRSISNQHLGLRRAAVSCLRQLVQREAREVCEHAAAYVTESSRAIPLFNGSKQGLPMALLLLLDSEVDVMLQRHLRDTLNGLLTTLAEQQLSSWLTLFKEVLTTSADATAGSPPSGQHGQPTVGLKSSSSTADADGDGAVDDDEEEFHANGDSLSPTPSSRPAGLPPPRWPTRVFAAQSAGKLLLLMRESTSTAHFDLATARQLSSSNGTDFLVLHLSDLIRLAFIAATSDCDALRMEGLRLLQLLIDCFASQQEPEFPGHSILEQYQAQISAALRPAFSADTAPNVTAAACHVCSTWMCCGVAQDLSDLRRVQQLLLSALNRITAAQQSTLPPISGIGGLQQHRLYNESAATLENLSVLKAWAEVYVTAMSNDTAMKDSKVAESRHLLLPLVKPELAGLAQFWLAALKDHALLTLPPEFGPQLPPEGGTFYTHDAADLSRPYYKLSWPPLLQAAALWLGHVNNAGETIEPDNVYSNHFFLVFGIALEALCDLKSTEPDSSTEACLYALQALLHSPKARNSMTCQAPLTVEVCNVLHRVVLTKKASIQKQAFEVLLALVQATHEQMNRLSDPLAAGEGGSEGELLPGTSLVFAALEVCLCLLVQVYPNMDPSTTSSTRGVKRAVSINGNVGEELVAAALDVMGILPSVCSPHGALSLLPALLHLVTNVLKEARTLESPSIQAALRCLRTFCCHPFSKLAETEAPYGKLLQSCTARLLDWGKAGQEEDRLDPLVLLSAVSEMLLHAPSGLLSCPALLYPSLNAFQQSLQSTDARLRLHTLRLFDNLLQDATRQLASHSDNAKSILRPLTPYVHALAPKIVAHLCSPTSRLIESQQQLLMTIESINCVEALTALADAENCLLVLQLLVPILIGCLLDPAQMKAANPLTKTLHTHALQTLTRIGTQYPQEFKSLLSYLPELRTKLESAARANQFCARNPKSGAMSTAVETKAAPTIKLKTDFSNFN</sequence>
<evidence type="ECO:0000313" key="3">
    <source>
        <dbReference type="EMBL" id="EFX70983.1"/>
    </source>
</evidence>
<dbReference type="Proteomes" id="UP000000305">
    <property type="component" value="Unassembled WGS sequence"/>
</dbReference>
<dbReference type="PANTHER" id="PTHR21663">
    <property type="entry name" value="HYPOTHETICAL HEAT DOMAIN-CONTAINING"/>
    <property type="match status" value="1"/>
</dbReference>
<evidence type="ECO:0000313" key="4">
    <source>
        <dbReference type="Proteomes" id="UP000000305"/>
    </source>
</evidence>
<name>E9HBA8_DAPPU</name>